<sequence>MDARTAARALAAGRLALGIGLIVAPTRFTRAWVGPEAAAAPATQVLARGLGVRDAILGAITLHTVDHPEVGPRWLRMCAAADMVDALATGAAHRGLPRSGVIGVGALAKGAAIAGIVLANQLEAGTASSPAEPPLPPPD</sequence>
<reference evidence="2" key="1">
    <citation type="submission" date="2021-11" db="EMBL/GenBank/DDBJ databases">
        <title>Cultivation dependent microbiological survey of springs from the worlds oldest radium mine currently devoted to the extraction of radon-saturated water.</title>
        <authorList>
            <person name="Kapinusova G."/>
            <person name="Smrhova T."/>
            <person name="Strejcek M."/>
            <person name="Suman J."/>
            <person name="Jani K."/>
            <person name="Pajer P."/>
            <person name="Uhlik O."/>
        </authorList>
    </citation>
    <scope>NUCLEOTIDE SEQUENCE [LARGE SCALE GENOMIC DNA]</scope>
    <source>
        <strain evidence="2">J379</strain>
    </source>
</reference>
<name>A0ABY5PEE1_9ACTN</name>
<keyword evidence="2" id="KW-1185">Reference proteome</keyword>
<dbReference type="EMBL" id="CP088295">
    <property type="protein sequence ID" value="UUY02976.1"/>
    <property type="molecule type" value="Genomic_DNA"/>
</dbReference>
<protein>
    <recommendedName>
        <fullName evidence="3">DUF4267 domain-containing protein</fullName>
    </recommendedName>
</protein>
<dbReference type="RefSeq" id="WP_353863496.1">
    <property type="nucleotide sequence ID" value="NZ_CP088295.1"/>
</dbReference>
<proteinExistence type="predicted"/>
<gene>
    <name evidence="1" type="ORF">LRS13_20190</name>
</gene>
<evidence type="ECO:0000313" key="1">
    <source>
        <dbReference type="EMBL" id="UUY02976.1"/>
    </source>
</evidence>
<dbReference type="Proteomes" id="UP001058860">
    <property type="component" value="Chromosome"/>
</dbReference>
<evidence type="ECO:0000313" key="2">
    <source>
        <dbReference type="Proteomes" id="UP001058860"/>
    </source>
</evidence>
<organism evidence="1 2">
    <name type="scientific">Svornostia abyssi</name>
    <dbReference type="NCBI Taxonomy" id="2898438"/>
    <lineage>
        <taxon>Bacteria</taxon>
        <taxon>Bacillati</taxon>
        <taxon>Actinomycetota</taxon>
        <taxon>Thermoleophilia</taxon>
        <taxon>Solirubrobacterales</taxon>
        <taxon>Baekduiaceae</taxon>
        <taxon>Svornostia</taxon>
    </lineage>
</organism>
<evidence type="ECO:0008006" key="3">
    <source>
        <dbReference type="Google" id="ProtNLM"/>
    </source>
</evidence>
<accession>A0ABY5PEE1</accession>